<sequence>MRPARPAFPLALALALLAFVIRAGATLGVGITEPVLNKPLPSGFRVTCFDGQELIFTNDNYTNGVLVAADAYAYPVGQCRRCPAGTATMDGFRCIPCPSGYWSDEGARECIPCPVGTITVSTPKGTSGPSRTYDQIQRLNAGAGSCRKCPPGYFQPALAGTVCLPCPSGFTSTLGAEGCSPCQEGTFHGDGWQLAANGAYGARGMRNASGGTGGREASVVELADITGIVPTAGVEYTVLPNTCIACPRNTYQPLKAQAATGSLGLGAFSACRRCEDGWWSPPGSAYCQPCPAGSYRNSYFDGTVQLSNAAQSLTYNLANETAPNTLASCFLCPKGTFAPDPGASVCQPCPAGTHAAATGSTGCNRCGAGTNSLYGLRGQQLSWQSNIATGPTAAYYTYTISGFDKALYVGGGAAPGNRSAWRLLRNATTEDRNFWLAGKGEPCAYNLPGYYTDVEGLPVQLPCKPGYFSPEPYTDKTKCFTCTFGTFNEEFAQPICKACWPGSFASQRAMTKCEITLPGYFTNPNPVARNATYDLTVLTTTAPNMTELVAGQSAPTPCGLGYYQPEYEKSYCLACANGTYADVVGLRTCKDCQAGRYQPSTGQATCFQCDMGWYSDYGSDRCTRCPAGWITPAAGTARCSRCKAGFYADKPIGATACRSCPRGYYGPYEAAYSADGFTPEGPRGCFKCNFDTYTNRGAMTYCNNCTDLLLSTGNAVPTCTETTGAMRCKPCSMLINRVENRTTIFVPPPPNPSPPPPLPPSPPPPSPPPPSPRPPSPRPPSPRPPSPAPPSPFPPSPRPPSPAPPSPRPPSPAPPTPPPSPPPPGNPALPAGQGVYVAGDNPAGRRRRLMMGGAASGEQDQEQDEMEVTDEAMLAERLRARQLHQSQQQQRQQRPLELEDLAEEAELLRLMAQLPQEERGTGGHAGGA</sequence>
<dbReference type="OMA" id="FRCIPCP"/>
<protein>
    <recommendedName>
        <fullName evidence="3">Tyrosine-protein kinase ephrin type A/B receptor-like domain-containing protein</fullName>
    </recommendedName>
</protein>
<dbReference type="KEGG" id="cre:CHLRE_06g309900v5"/>
<reference evidence="4 5" key="1">
    <citation type="journal article" date="2007" name="Science">
        <title>The Chlamydomonas genome reveals the evolution of key animal and plant functions.</title>
        <authorList>
            <person name="Merchant S.S."/>
            <person name="Prochnik S.E."/>
            <person name="Vallon O."/>
            <person name="Harris E.H."/>
            <person name="Karpowicz S.J."/>
            <person name="Witman G.B."/>
            <person name="Terry A."/>
            <person name="Salamov A."/>
            <person name="Fritz-Laylin L.K."/>
            <person name="Marechal-Drouard L."/>
            <person name="Marshall W.F."/>
            <person name="Qu L.H."/>
            <person name="Nelson D.R."/>
            <person name="Sanderfoot A.A."/>
            <person name="Spalding M.H."/>
            <person name="Kapitonov V.V."/>
            <person name="Ren Q."/>
            <person name="Ferris P."/>
            <person name="Lindquist E."/>
            <person name="Shapiro H."/>
            <person name="Lucas S.M."/>
            <person name="Grimwood J."/>
            <person name="Schmutz J."/>
            <person name="Cardol P."/>
            <person name="Cerutti H."/>
            <person name="Chanfreau G."/>
            <person name="Chen C.L."/>
            <person name="Cognat V."/>
            <person name="Croft M.T."/>
            <person name="Dent R."/>
            <person name="Dutcher S."/>
            <person name="Fernandez E."/>
            <person name="Fukuzawa H."/>
            <person name="Gonzalez-Ballester D."/>
            <person name="Gonzalez-Halphen D."/>
            <person name="Hallmann A."/>
            <person name="Hanikenne M."/>
            <person name="Hippler M."/>
            <person name="Inwood W."/>
            <person name="Jabbari K."/>
            <person name="Kalanon M."/>
            <person name="Kuras R."/>
            <person name="Lefebvre P.A."/>
            <person name="Lemaire S.D."/>
            <person name="Lobanov A.V."/>
            <person name="Lohr M."/>
            <person name="Manuell A."/>
            <person name="Meier I."/>
            <person name="Mets L."/>
            <person name="Mittag M."/>
            <person name="Mittelmeier T."/>
            <person name="Moroney J.V."/>
            <person name="Moseley J."/>
            <person name="Napoli C."/>
            <person name="Nedelcu A.M."/>
            <person name="Niyogi K."/>
            <person name="Novoselov S.V."/>
            <person name="Paulsen I.T."/>
            <person name="Pazour G."/>
            <person name="Purton S."/>
            <person name="Ral J.P."/>
            <person name="Riano-Pachon D.M."/>
            <person name="Riekhof W."/>
            <person name="Rymarquis L."/>
            <person name="Schroda M."/>
            <person name="Stern D."/>
            <person name="Umen J."/>
            <person name="Willows R."/>
            <person name="Wilson N."/>
            <person name="Zimmer S.L."/>
            <person name="Allmer J."/>
            <person name="Balk J."/>
            <person name="Bisova K."/>
            <person name="Chen C.J."/>
            <person name="Elias M."/>
            <person name="Gendler K."/>
            <person name="Hauser C."/>
            <person name="Lamb M.R."/>
            <person name="Ledford H."/>
            <person name="Long J.C."/>
            <person name="Minagawa J."/>
            <person name="Page M.D."/>
            <person name="Pan J."/>
            <person name="Pootakham W."/>
            <person name="Roje S."/>
            <person name="Rose A."/>
            <person name="Stahlberg E."/>
            <person name="Terauchi A.M."/>
            <person name="Yang P."/>
            <person name="Ball S."/>
            <person name="Bowler C."/>
            <person name="Dieckmann C.L."/>
            <person name="Gladyshev V.N."/>
            <person name="Green P."/>
            <person name="Jorgensen R."/>
            <person name="Mayfield S."/>
            <person name="Mueller-Roeber B."/>
            <person name="Rajamani S."/>
            <person name="Sayre R.T."/>
            <person name="Brokstein P."/>
            <person name="Dubchak I."/>
            <person name="Goodstein D."/>
            <person name="Hornick L."/>
            <person name="Huang Y.W."/>
            <person name="Jhaveri J."/>
            <person name="Luo Y."/>
            <person name="Martinez D."/>
            <person name="Ngau W.C."/>
            <person name="Otillar B."/>
            <person name="Poliakov A."/>
            <person name="Porter A."/>
            <person name="Szajkowski L."/>
            <person name="Werner G."/>
            <person name="Zhou K."/>
            <person name="Grigoriev I.V."/>
            <person name="Rokhsar D.S."/>
            <person name="Grossman A.R."/>
        </authorList>
    </citation>
    <scope>NUCLEOTIDE SEQUENCE [LARGE SCALE GENOMIC DNA]</scope>
    <source>
        <strain evidence="5">CC-503</strain>
    </source>
</reference>
<dbReference type="AlphaFoldDB" id="A0A2K3DRK8"/>
<keyword evidence="5" id="KW-1185">Reference proteome</keyword>
<accession>A0A2K3DRK8</accession>
<organism evidence="4 5">
    <name type="scientific">Chlamydomonas reinhardtii</name>
    <name type="common">Chlamydomonas smithii</name>
    <dbReference type="NCBI Taxonomy" id="3055"/>
    <lineage>
        <taxon>Eukaryota</taxon>
        <taxon>Viridiplantae</taxon>
        <taxon>Chlorophyta</taxon>
        <taxon>core chlorophytes</taxon>
        <taxon>Chlorophyceae</taxon>
        <taxon>CS clade</taxon>
        <taxon>Chlamydomonadales</taxon>
        <taxon>Chlamydomonadaceae</taxon>
        <taxon>Chlamydomonas</taxon>
    </lineage>
</organism>
<dbReference type="InterPro" id="IPR009030">
    <property type="entry name" value="Growth_fac_rcpt_cys_sf"/>
</dbReference>
<dbReference type="GeneID" id="5716811"/>
<evidence type="ECO:0000313" key="4">
    <source>
        <dbReference type="EMBL" id="PNW83176.1"/>
    </source>
</evidence>
<dbReference type="PANTHER" id="PTHR46104:SF1">
    <property type="entry name" value="GENE 9195-RELATED"/>
    <property type="match status" value="1"/>
</dbReference>
<feature type="domain" description="Tyrosine-protein kinase ephrin type A/B receptor-like" evidence="3">
    <location>
        <begin position="90"/>
        <end position="122"/>
    </location>
</feature>
<dbReference type="SUPFAM" id="SSF57184">
    <property type="entry name" value="Growth factor receptor domain"/>
    <property type="match status" value="3"/>
</dbReference>
<dbReference type="SMART" id="SM01411">
    <property type="entry name" value="Ephrin_rec_like"/>
    <property type="match status" value="8"/>
</dbReference>
<evidence type="ECO:0000256" key="2">
    <source>
        <dbReference type="SAM" id="SignalP"/>
    </source>
</evidence>
<feature type="chain" id="PRO_5014398557" description="Tyrosine-protein kinase ephrin type A/B receptor-like domain-containing protein" evidence="2">
    <location>
        <begin position="26"/>
        <end position="928"/>
    </location>
</feature>
<evidence type="ECO:0000256" key="1">
    <source>
        <dbReference type="SAM" id="MobiDB-lite"/>
    </source>
</evidence>
<dbReference type="RefSeq" id="XP_042924479.1">
    <property type="nucleotide sequence ID" value="XM_043063773.1"/>
</dbReference>
<feature type="compositionally biased region" description="Pro residues" evidence="1">
    <location>
        <begin position="746"/>
        <end position="827"/>
    </location>
</feature>
<proteinExistence type="predicted"/>
<dbReference type="InParanoid" id="A0A2K3DRK8"/>
<evidence type="ECO:0000259" key="3">
    <source>
        <dbReference type="Pfam" id="PF07699"/>
    </source>
</evidence>
<name>A0A2K3DRK8_CHLRE</name>
<dbReference type="OrthoDB" id="2012039at2759"/>
<dbReference type="Gramene" id="PNW83176">
    <property type="protein sequence ID" value="PNW83176"/>
    <property type="gene ID" value="CHLRE_06g309900v5"/>
</dbReference>
<feature type="domain" description="Tyrosine-protein kinase ephrin type A/B receptor-like" evidence="3">
    <location>
        <begin position="578"/>
        <end position="609"/>
    </location>
</feature>
<gene>
    <name evidence="4" type="ORF">CHLRE_06g309900v5</name>
</gene>
<keyword evidence="2" id="KW-0732">Signal</keyword>
<dbReference type="PRINTS" id="PR01217">
    <property type="entry name" value="PRICHEXTENSN"/>
</dbReference>
<dbReference type="EMBL" id="CM008967">
    <property type="protein sequence ID" value="PNW83176.1"/>
    <property type="molecule type" value="Genomic_DNA"/>
</dbReference>
<dbReference type="ExpressionAtlas" id="A0A2K3DRK8">
    <property type="expression patterns" value="baseline and differential"/>
</dbReference>
<dbReference type="InterPro" id="IPR011641">
    <property type="entry name" value="Tyr-kin_ephrin_A/B_rcpt-like"/>
</dbReference>
<dbReference type="Proteomes" id="UP000006906">
    <property type="component" value="Chromosome 6"/>
</dbReference>
<dbReference type="Gene3D" id="2.10.50.10">
    <property type="entry name" value="Tumor Necrosis Factor Receptor, subunit A, domain 2"/>
    <property type="match status" value="7"/>
</dbReference>
<dbReference type="PANTHER" id="PTHR46104">
    <property type="entry name" value="GENE 9195-RELATED-RELATED"/>
    <property type="match status" value="1"/>
</dbReference>
<feature type="domain" description="Tyrosine-protein kinase ephrin type A/B receptor-like" evidence="3">
    <location>
        <begin position="139"/>
        <end position="171"/>
    </location>
</feature>
<feature type="region of interest" description="Disordered" evidence="1">
    <location>
        <begin position="743"/>
        <end position="867"/>
    </location>
</feature>
<evidence type="ECO:0000313" key="5">
    <source>
        <dbReference type="Proteomes" id="UP000006906"/>
    </source>
</evidence>
<feature type="domain" description="Tyrosine-protein kinase ephrin type A/B receptor-like" evidence="3">
    <location>
        <begin position="323"/>
        <end position="366"/>
    </location>
</feature>
<feature type="signal peptide" evidence="2">
    <location>
        <begin position="1"/>
        <end position="25"/>
    </location>
</feature>
<dbReference type="Pfam" id="PF07699">
    <property type="entry name" value="Ephrin_rec_like"/>
    <property type="match status" value="4"/>
</dbReference>
<dbReference type="STRING" id="3055.A0A2K3DRK8"/>